<organism evidence="1 2">
    <name type="scientific">Bosea vaviloviae</name>
    <dbReference type="NCBI Taxonomy" id="1526658"/>
    <lineage>
        <taxon>Bacteria</taxon>
        <taxon>Pseudomonadati</taxon>
        <taxon>Pseudomonadota</taxon>
        <taxon>Alphaproteobacteria</taxon>
        <taxon>Hyphomicrobiales</taxon>
        <taxon>Boseaceae</taxon>
        <taxon>Bosea</taxon>
    </lineage>
</organism>
<dbReference type="STRING" id="1526658.BHK69_24135"/>
<proteinExistence type="predicted"/>
<dbReference type="EMBL" id="CP017147">
    <property type="protein sequence ID" value="AOO83118.1"/>
    <property type="molecule type" value="Genomic_DNA"/>
</dbReference>
<keyword evidence="2" id="KW-1185">Reference proteome</keyword>
<dbReference type="RefSeq" id="WP_069692319.1">
    <property type="nucleotide sequence ID" value="NZ_CP017147.1"/>
</dbReference>
<dbReference type="OrthoDB" id="8163483at2"/>
<dbReference type="AlphaFoldDB" id="A0A1D7U6V4"/>
<dbReference type="KEGG" id="bvv:BHK69_24135"/>
<evidence type="ECO:0000313" key="2">
    <source>
        <dbReference type="Proteomes" id="UP000094969"/>
    </source>
</evidence>
<evidence type="ECO:0000313" key="1">
    <source>
        <dbReference type="EMBL" id="AOO83118.1"/>
    </source>
</evidence>
<dbReference type="Proteomes" id="UP000094969">
    <property type="component" value="Chromosome"/>
</dbReference>
<accession>A0A1D7U6V4</accession>
<protein>
    <submittedName>
        <fullName evidence="1">Uncharacterized protein</fullName>
    </submittedName>
</protein>
<sequence>MREIAFGAVFSLLIAIGAFLIAAWPVPGRPVAAYFRSGTSAAQVAGAVAQAGGNLLQFGATPALVISLGDQPDYAAQLYQSGAWLVIDGELARLCAGGSWQART</sequence>
<reference evidence="1 2" key="1">
    <citation type="journal article" date="2015" name="Antonie Van Leeuwenhoek">
        <title>Bosea vaviloviae sp. nov., a new species of slow-growing rhizobia isolated from nodules of the relict species Vavilovia formosa (Stev.) Fed.</title>
        <authorList>
            <person name="Safronova V.I."/>
            <person name="Kuznetsova I.G."/>
            <person name="Sazanova A.L."/>
            <person name="Kimeklis A.K."/>
            <person name="Belimov A.A."/>
            <person name="Andronov E.E."/>
            <person name="Pinaev A.G."/>
            <person name="Chizhevskaya E.P."/>
            <person name="Pukhaev A.R."/>
            <person name="Popov K.P."/>
            <person name="Willems A."/>
            <person name="Tikhonovich I.A."/>
        </authorList>
    </citation>
    <scope>NUCLEOTIDE SEQUENCE [LARGE SCALE GENOMIC DNA]</scope>
    <source>
        <strain evidence="1 2">Vaf18</strain>
    </source>
</reference>
<name>A0A1D7U6V4_9HYPH</name>
<gene>
    <name evidence="1" type="ORF">BHK69_24135</name>
</gene>